<dbReference type="Proteomes" id="UP001501470">
    <property type="component" value="Unassembled WGS sequence"/>
</dbReference>
<dbReference type="RefSeq" id="WP_344505060.1">
    <property type="nucleotide sequence ID" value="NZ_BAAAQD010000011.1"/>
</dbReference>
<evidence type="ECO:0000256" key="2">
    <source>
        <dbReference type="ARBA" id="ARBA00023015"/>
    </source>
</evidence>
<feature type="domain" description="HTH lysR-type" evidence="5">
    <location>
        <begin position="3"/>
        <end position="60"/>
    </location>
</feature>
<organism evidence="6 7">
    <name type="scientific">Dactylosporangium maewongense</name>
    <dbReference type="NCBI Taxonomy" id="634393"/>
    <lineage>
        <taxon>Bacteria</taxon>
        <taxon>Bacillati</taxon>
        <taxon>Actinomycetota</taxon>
        <taxon>Actinomycetes</taxon>
        <taxon>Micromonosporales</taxon>
        <taxon>Micromonosporaceae</taxon>
        <taxon>Dactylosporangium</taxon>
    </lineage>
</organism>
<dbReference type="Gene3D" id="3.40.190.290">
    <property type="match status" value="1"/>
</dbReference>
<name>A0ABN2AZ76_9ACTN</name>
<evidence type="ECO:0000313" key="6">
    <source>
        <dbReference type="EMBL" id="GAA1530655.1"/>
    </source>
</evidence>
<evidence type="ECO:0000256" key="1">
    <source>
        <dbReference type="ARBA" id="ARBA00009437"/>
    </source>
</evidence>
<comment type="similarity">
    <text evidence="1">Belongs to the LysR transcriptional regulatory family.</text>
</comment>
<evidence type="ECO:0000313" key="7">
    <source>
        <dbReference type="Proteomes" id="UP001501470"/>
    </source>
</evidence>
<dbReference type="InterPro" id="IPR036388">
    <property type="entry name" value="WH-like_DNA-bd_sf"/>
</dbReference>
<dbReference type="InterPro" id="IPR005119">
    <property type="entry name" value="LysR_subst-bd"/>
</dbReference>
<dbReference type="PRINTS" id="PR00039">
    <property type="entry name" value="HTHLYSR"/>
</dbReference>
<keyword evidence="7" id="KW-1185">Reference proteome</keyword>
<dbReference type="CDD" id="cd05466">
    <property type="entry name" value="PBP2_LTTR_substrate"/>
    <property type="match status" value="1"/>
</dbReference>
<sequence>MAISLDLLRTFLAVHREGSVTGAARRLALSQPTVTAQLQALEAALGRPLFVRQPRGVTPTPAADLLARQVAGPLDDLAGVAERPEEGTVRLGGAAEFLTDLVLPALAGLVAGGLKLRVTLGLSDDLADALGTGALDLAVLTSRPRRRQLRAEPLYDEEFVLVAATARDVATTPLVSYAEELPIIRRYWRSVFDQRQHRTADVVVPDLHAVRALVLAGAGCSVLPEYLVRADLEAGRLVLLHDPPVPPLNTLFLAHRDGPLPPAAAAVRARLLATFRGVSPTETLPR</sequence>
<dbReference type="Pfam" id="PF03466">
    <property type="entry name" value="LysR_substrate"/>
    <property type="match status" value="1"/>
</dbReference>
<evidence type="ECO:0000256" key="4">
    <source>
        <dbReference type="ARBA" id="ARBA00023163"/>
    </source>
</evidence>
<dbReference type="PANTHER" id="PTHR30126:SF39">
    <property type="entry name" value="HTH-TYPE TRANSCRIPTIONAL REGULATOR CYSL"/>
    <property type="match status" value="1"/>
</dbReference>
<keyword evidence="3" id="KW-0238">DNA-binding</keyword>
<comment type="caution">
    <text evidence="6">The sequence shown here is derived from an EMBL/GenBank/DDBJ whole genome shotgun (WGS) entry which is preliminary data.</text>
</comment>
<accession>A0ABN2AZ76</accession>
<proteinExistence type="inferred from homology"/>
<dbReference type="Gene3D" id="1.10.10.10">
    <property type="entry name" value="Winged helix-like DNA-binding domain superfamily/Winged helix DNA-binding domain"/>
    <property type="match status" value="1"/>
</dbReference>
<dbReference type="PROSITE" id="PS50931">
    <property type="entry name" value="HTH_LYSR"/>
    <property type="match status" value="1"/>
</dbReference>
<gene>
    <name evidence="6" type="ORF">GCM10009827_055400</name>
</gene>
<protein>
    <submittedName>
        <fullName evidence="6">LysR family transcriptional regulator</fullName>
    </submittedName>
</protein>
<dbReference type="InterPro" id="IPR036390">
    <property type="entry name" value="WH_DNA-bd_sf"/>
</dbReference>
<dbReference type="EMBL" id="BAAAQD010000011">
    <property type="protein sequence ID" value="GAA1530655.1"/>
    <property type="molecule type" value="Genomic_DNA"/>
</dbReference>
<dbReference type="Pfam" id="PF00126">
    <property type="entry name" value="HTH_1"/>
    <property type="match status" value="1"/>
</dbReference>
<evidence type="ECO:0000259" key="5">
    <source>
        <dbReference type="PROSITE" id="PS50931"/>
    </source>
</evidence>
<keyword evidence="4" id="KW-0804">Transcription</keyword>
<evidence type="ECO:0000256" key="3">
    <source>
        <dbReference type="ARBA" id="ARBA00023125"/>
    </source>
</evidence>
<dbReference type="PANTHER" id="PTHR30126">
    <property type="entry name" value="HTH-TYPE TRANSCRIPTIONAL REGULATOR"/>
    <property type="match status" value="1"/>
</dbReference>
<dbReference type="SUPFAM" id="SSF46785">
    <property type="entry name" value="Winged helix' DNA-binding domain"/>
    <property type="match status" value="1"/>
</dbReference>
<dbReference type="InterPro" id="IPR000847">
    <property type="entry name" value="LysR_HTH_N"/>
</dbReference>
<reference evidence="6 7" key="1">
    <citation type="journal article" date="2019" name="Int. J. Syst. Evol. Microbiol.">
        <title>The Global Catalogue of Microorganisms (GCM) 10K type strain sequencing project: providing services to taxonomists for standard genome sequencing and annotation.</title>
        <authorList>
            <consortium name="The Broad Institute Genomics Platform"/>
            <consortium name="The Broad Institute Genome Sequencing Center for Infectious Disease"/>
            <person name="Wu L."/>
            <person name="Ma J."/>
        </authorList>
    </citation>
    <scope>NUCLEOTIDE SEQUENCE [LARGE SCALE GENOMIC DNA]</scope>
    <source>
        <strain evidence="6 7">JCM 15933</strain>
    </source>
</reference>
<dbReference type="SUPFAM" id="SSF53850">
    <property type="entry name" value="Periplasmic binding protein-like II"/>
    <property type="match status" value="1"/>
</dbReference>
<keyword evidence="2" id="KW-0805">Transcription regulation</keyword>